<protein>
    <submittedName>
        <fullName evidence="3">Bifunctional diguanylate cyclase/phosphodiesterase</fullName>
    </submittedName>
</protein>
<name>A0ABW2IB45_9BURK</name>
<evidence type="ECO:0000256" key="1">
    <source>
        <dbReference type="SAM" id="Phobius"/>
    </source>
</evidence>
<evidence type="ECO:0000313" key="4">
    <source>
        <dbReference type="Proteomes" id="UP001596542"/>
    </source>
</evidence>
<keyword evidence="4" id="KW-1185">Reference proteome</keyword>
<dbReference type="SUPFAM" id="SSF141868">
    <property type="entry name" value="EAL domain-like"/>
    <property type="match status" value="1"/>
</dbReference>
<feature type="transmembrane region" description="Helical" evidence="1">
    <location>
        <begin position="71"/>
        <end position="94"/>
    </location>
</feature>
<dbReference type="InterPro" id="IPR035919">
    <property type="entry name" value="EAL_sf"/>
</dbReference>
<keyword evidence="1" id="KW-0472">Membrane</keyword>
<feature type="transmembrane region" description="Helical" evidence="1">
    <location>
        <begin position="128"/>
        <end position="146"/>
    </location>
</feature>
<proteinExistence type="predicted"/>
<accession>A0ABW2IB45</accession>
<evidence type="ECO:0000259" key="2">
    <source>
        <dbReference type="PROSITE" id="PS50883"/>
    </source>
</evidence>
<feature type="transmembrane region" description="Helical" evidence="1">
    <location>
        <begin position="45"/>
        <end position="64"/>
    </location>
</feature>
<feature type="transmembrane region" description="Helical" evidence="1">
    <location>
        <begin position="18"/>
        <end position="39"/>
    </location>
</feature>
<gene>
    <name evidence="3" type="ORF">ACFQPC_09625</name>
</gene>
<reference evidence="4" key="1">
    <citation type="journal article" date="2019" name="Int. J. Syst. Evol. Microbiol.">
        <title>The Global Catalogue of Microorganisms (GCM) 10K type strain sequencing project: providing services to taxonomists for standard genome sequencing and annotation.</title>
        <authorList>
            <consortium name="The Broad Institute Genomics Platform"/>
            <consortium name="The Broad Institute Genome Sequencing Center for Infectious Disease"/>
            <person name="Wu L."/>
            <person name="Ma J."/>
        </authorList>
    </citation>
    <scope>NUCLEOTIDE SEQUENCE [LARGE SCALE GENOMIC DNA]</scope>
    <source>
        <strain evidence="4">KACC 12508</strain>
    </source>
</reference>
<dbReference type="PANTHER" id="PTHR33121">
    <property type="entry name" value="CYCLIC DI-GMP PHOSPHODIESTERASE PDEF"/>
    <property type="match status" value="1"/>
</dbReference>
<comment type="caution">
    <text evidence="3">The sequence shown here is derived from an EMBL/GenBank/DDBJ whole genome shotgun (WGS) entry which is preliminary data.</text>
</comment>
<dbReference type="CDD" id="cd01948">
    <property type="entry name" value="EAL"/>
    <property type="match status" value="1"/>
</dbReference>
<dbReference type="PANTHER" id="PTHR33121:SF70">
    <property type="entry name" value="SIGNALING PROTEIN YKOW"/>
    <property type="match status" value="1"/>
</dbReference>
<feature type="transmembrane region" description="Helical" evidence="1">
    <location>
        <begin position="158"/>
        <end position="178"/>
    </location>
</feature>
<dbReference type="Pfam" id="PF00563">
    <property type="entry name" value="EAL"/>
    <property type="match status" value="1"/>
</dbReference>
<organism evidence="3 4">
    <name type="scientific">Herminiimonas glaciei</name>
    <dbReference type="NCBI Taxonomy" id="523788"/>
    <lineage>
        <taxon>Bacteria</taxon>
        <taxon>Pseudomonadati</taxon>
        <taxon>Pseudomonadota</taxon>
        <taxon>Betaproteobacteria</taxon>
        <taxon>Burkholderiales</taxon>
        <taxon>Oxalobacteraceae</taxon>
        <taxon>Herminiimonas</taxon>
    </lineage>
</organism>
<evidence type="ECO:0000313" key="3">
    <source>
        <dbReference type="EMBL" id="MFC7288293.1"/>
    </source>
</evidence>
<sequence length="459" mass="50657">MGMPVNSSSTQSLRMRRALLLSSIVLAGVSLLWGLYFVMQGNWDIWPLNVVSITVAVAAAVLTLRGHIRAASIILFCAVYLILCVFCAFLDVPTPEAPRSNHNYFLVVGLFAWLVFKGDKRWLRHGMVLLALLGFIFFASTAWVPTRDYALGADVRVAGTWMHNILVSGLLWALLWVMQADLSERNAMEADLREALRDNQLMLYYQPQTGNDGKIVGAEALLRWRHPVKGMVSPADFIPLAEQTGLILPIGHWVLGMACAQLIAWSKNPAMAHLSLAINVSALQFKQADFVSQVVSVLDRSGADPHLLELELTESMLVNDVDDIIAKMNALKAKGIRLSLDDFGTGYSSLNYLKKLPLDQLKIDQSFVRDMLFDSNDVAIVRTVVELARGMGLHVIAEGVETQEQRQFLAELGCLSFQGYLLSRPVPNAEFEVVVLAHNAALKPPHLAADKPALSENLS</sequence>
<dbReference type="SMART" id="SM00052">
    <property type="entry name" value="EAL"/>
    <property type="match status" value="1"/>
</dbReference>
<dbReference type="Gene3D" id="3.20.20.450">
    <property type="entry name" value="EAL domain"/>
    <property type="match status" value="1"/>
</dbReference>
<dbReference type="RefSeq" id="WP_382271642.1">
    <property type="nucleotide sequence ID" value="NZ_JBHTBU010000001.1"/>
</dbReference>
<dbReference type="Proteomes" id="UP001596542">
    <property type="component" value="Unassembled WGS sequence"/>
</dbReference>
<dbReference type="PROSITE" id="PS50883">
    <property type="entry name" value="EAL"/>
    <property type="match status" value="1"/>
</dbReference>
<keyword evidence="1" id="KW-0812">Transmembrane</keyword>
<dbReference type="InterPro" id="IPR001633">
    <property type="entry name" value="EAL_dom"/>
</dbReference>
<feature type="domain" description="EAL" evidence="2">
    <location>
        <begin position="185"/>
        <end position="439"/>
    </location>
</feature>
<keyword evidence="1" id="KW-1133">Transmembrane helix</keyword>
<dbReference type="InterPro" id="IPR050706">
    <property type="entry name" value="Cyclic-di-GMP_PDE-like"/>
</dbReference>
<dbReference type="EMBL" id="JBHTBU010000001">
    <property type="protein sequence ID" value="MFC7288293.1"/>
    <property type="molecule type" value="Genomic_DNA"/>
</dbReference>